<keyword evidence="2" id="KW-1185">Reference proteome</keyword>
<dbReference type="Proteomes" id="UP000593573">
    <property type="component" value="Unassembled WGS sequence"/>
</dbReference>
<comment type="caution">
    <text evidence="1">The sequence shown here is derived from an EMBL/GenBank/DDBJ whole genome shotgun (WGS) entry which is preliminary data.</text>
</comment>
<dbReference type="AlphaFoldDB" id="A0A7J8TWB6"/>
<name>A0A7J8TWB6_9ROSI</name>
<dbReference type="OrthoDB" id="1915967at2759"/>
<gene>
    <name evidence="1" type="ORF">Goklo_026842</name>
</gene>
<dbReference type="EMBL" id="JABFAB010000002">
    <property type="protein sequence ID" value="MBA0642460.1"/>
    <property type="molecule type" value="Genomic_DNA"/>
</dbReference>
<reference evidence="1 2" key="1">
    <citation type="journal article" date="2019" name="Genome Biol. Evol.">
        <title>Insights into the evolution of the New World diploid cottons (Gossypium, subgenus Houzingenia) based on genome sequencing.</title>
        <authorList>
            <person name="Grover C.E."/>
            <person name="Arick M.A. 2nd"/>
            <person name="Thrash A."/>
            <person name="Conover J.L."/>
            <person name="Sanders W.S."/>
            <person name="Peterson D.G."/>
            <person name="Frelichowski J.E."/>
            <person name="Scheffler J.A."/>
            <person name="Scheffler B.E."/>
            <person name="Wendel J.F."/>
        </authorList>
    </citation>
    <scope>NUCLEOTIDE SEQUENCE [LARGE SCALE GENOMIC DNA]</scope>
    <source>
        <strain evidence="1">57</strain>
        <tissue evidence="1">Leaf</tissue>
    </source>
</reference>
<sequence>MSTKTTLAGKEKLLIEDKRKLDVCNMMCIENSSGAILLEPMEANISDNVSLEEHTLTLFNKRQTIGNSKFSTDKNKRNRVEIETELGHYAHDNPWCIKKQLYKIDLRNLSRLLLPSELVESRVLLYRNTDQLAQIQ</sequence>
<accession>A0A7J8TWB6</accession>
<evidence type="ECO:0000313" key="1">
    <source>
        <dbReference type="EMBL" id="MBA0642460.1"/>
    </source>
</evidence>
<proteinExistence type="predicted"/>
<protein>
    <submittedName>
        <fullName evidence="1">Uncharacterized protein</fullName>
    </submittedName>
</protein>
<evidence type="ECO:0000313" key="2">
    <source>
        <dbReference type="Proteomes" id="UP000593573"/>
    </source>
</evidence>
<organism evidence="1 2">
    <name type="scientific">Gossypium klotzschianum</name>
    <dbReference type="NCBI Taxonomy" id="34286"/>
    <lineage>
        <taxon>Eukaryota</taxon>
        <taxon>Viridiplantae</taxon>
        <taxon>Streptophyta</taxon>
        <taxon>Embryophyta</taxon>
        <taxon>Tracheophyta</taxon>
        <taxon>Spermatophyta</taxon>
        <taxon>Magnoliopsida</taxon>
        <taxon>eudicotyledons</taxon>
        <taxon>Gunneridae</taxon>
        <taxon>Pentapetalae</taxon>
        <taxon>rosids</taxon>
        <taxon>malvids</taxon>
        <taxon>Malvales</taxon>
        <taxon>Malvaceae</taxon>
        <taxon>Malvoideae</taxon>
        <taxon>Gossypium</taxon>
    </lineage>
</organism>